<dbReference type="Gene3D" id="2.70.50.70">
    <property type="match status" value="1"/>
</dbReference>
<dbReference type="PANTHER" id="PTHR36182">
    <property type="entry name" value="PROTEIN, PUTATIVE (AFU_ORTHOLOGUE AFUA_6G10930)-RELATED"/>
    <property type="match status" value="1"/>
</dbReference>
<accession>A0A9P5SAT5</accession>
<sequence length="243" mass="26475">MMSIFASAAVLLSALAVMTDAHVSFRFPCPRRGPYWECPQPGPNEWNLVDYDVRSPAGTHGTIVSPICKHPSSFAGTRPTFQAGQTVAAQMDVGAYHMGGSCQWALSYDNGANWVVFQDYFQSCLSNATQGTTFTLPFKIPADAPSGDAIVNWIWNNNEGNRELYSSCSDVVIQGTNGGSLSGVKPLFANYGPNSPFIQEKALANGNWGKAFFDARPPITITVPKVSKRELMRRLVNRITNSD</sequence>
<feature type="signal peptide" evidence="1">
    <location>
        <begin position="1"/>
        <end position="21"/>
    </location>
</feature>
<dbReference type="PANTHER" id="PTHR36182:SF1">
    <property type="entry name" value="PROTEIN, PUTATIVE (AFU_ORTHOLOGUE AFUA_6G10930)-RELATED"/>
    <property type="match status" value="1"/>
</dbReference>
<protein>
    <recommendedName>
        <fullName evidence="4">Lytic polysaccharide monooxygenase</fullName>
    </recommendedName>
</protein>
<keyword evidence="1" id="KW-0732">Signal</keyword>
<comment type="caution">
    <text evidence="2">The sequence shown here is derived from an EMBL/GenBank/DDBJ whole genome shotgun (WGS) entry which is preliminary data.</text>
</comment>
<evidence type="ECO:0000256" key="1">
    <source>
        <dbReference type="SAM" id="SignalP"/>
    </source>
</evidence>
<keyword evidence="3" id="KW-1185">Reference proteome</keyword>
<evidence type="ECO:0008006" key="4">
    <source>
        <dbReference type="Google" id="ProtNLM"/>
    </source>
</evidence>
<dbReference type="Proteomes" id="UP000696485">
    <property type="component" value="Unassembled WGS sequence"/>
</dbReference>
<gene>
    <name evidence="2" type="ORF">BG006_000939</name>
</gene>
<evidence type="ECO:0000313" key="2">
    <source>
        <dbReference type="EMBL" id="KAF9324008.1"/>
    </source>
</evidence>
<organism evidence="2 3">
    <name type="scientific">Podila minutissima</name>
    <dbReference type="NCBI Taxonomy" id="64525"/>
    <lineage>
        <taxon>Eukaryota</taxon>
        <taxon>Fungi</taxon>
        <taxon>Fungi incertae sedis</taxon>
        <taxon>Mucoromycota</taxon>
        <taxon>Mortierellomycotina</taxon>
        <taxon>Mortierellomycetes</taxon>
        <taxon>Mortierellales</taxon>
        <taxon>Mortierellaceae</taxon>
        <taxon>Podila</taxon>
    </lineage>
</organism>
<dbReference type="AlphaFoldDB" id="A0A9P5SAT5"/>
<dbReference type="EMBL" id="JAAAUY010001171">
    <property type="protein sequence ID" value="KAF9324008.1"/>
    <property type="molecule type" value="Genomic_DNA"/>
</dbReference>
<proteinExistence type="predicted"/>
<feature type="chain" id="PRO_5040465948" description="Lytic polysaccharide monooxygenase" evidence="1">
    <location>
        <begin position="22"/>
        <end position="243"/>
    </location>
</feature>
<evidence type="ECO:0000313" key="3">
    <source>
        <dbReference type="Proteomes" id="UP000696485"/>
    </source>
</evidence>
<name>A0A9P5SAT5_9FUNG</name>
<reference evidence="2" key="1">
    <citation type="journal article" date="2020" name="Fungal Divers.">
        <title>Resolving the Mortierellaceae phylogeny through synthesis of multi-gene phylogenetics and phylogenomics.</title>
        <authorList>
            <person name="Vandepol N."/>
            <person name="Liber J."/>
            <person name="Desiro A."/>
            <person name="Na H."/>
            <person name="Kennedy M."/>
            <person name="Barry K."/>
            <person name="Grigoriev I.V."/>
            <person name="Miller A.N."/>
            <person name="O'Donnell K."/>
            <person name="Stajich J.E."/>
            <person name="Bonito G."/>
        </authorList>
    </citation>
    <scope>NUCLEOTIDE SEQUENCE</scope>
    <source>
        <strain evidence="2">NVP1</strain>
    </source>
</reference>